<dbReference type="RefSeq" id="XP_017572945.2">
    <property type="nucleotide sequence ID" value="XM_017717456.2"/>
</dbReference>
<evidence type="ECO:0000256" key="1">
    <source>
        <dbReference type="ARBA" id="ARBA00022734"/>
    </source>
</evidence>
<evidence type="ECO:0000313" key="3">
    <source>
        <dbReference type="Ensembl" id="ENSPNAP00000062149.1"/>
    </source>
</evidence>
<dbReference type="PANTHER" id="PTHR22803">
    <property type="entry name" value="MANNOSE, PHOSPHOLIPASE, LECTIN RECEPTOR RELATED"/>
    <property type="match status" value="1"/>
</dbReference>
<dbReference type="Ensembl" id="ENSPNAT00000087590.1">
    <property type="protein sequence ID" value="ENSPNAP00000062149.1"/>
    <property type="gene ID" value="ENSPNAG00000011864.2"/>
</dbReference>
<dbReference type="InterPro" id="IPR016187">
    <property type="entry name" value="CTDL_fold"/>
</dbReference>
<sequence length="177" mass="20450">MIRSAKLKKEDRVDMVVEIYDSIDNIRSEDHNTEPVYANTKKTLQTQHTACQFGWTYNGSSFYHISINENTWNTSRSYCRMRGADLVIINSRAEQDFVDKLRNKKQAWIGLTDQASEGVWKWVDDSALTTGYWFKGEPNDFNKNEDCALSGFDESPSNWADSSCETKMLCICEKKML</sequence>
<dbReference type="Proteomes" id="UP001501920">
    <property type="component" value="Chromosome 22"/>
</dbReference>
<protein>
    <recommendedName>
        <fullName evidence="2">C-type lectin domain-containing protein</fullName>
    </recommendedName>
</protein>
<dbReference type="SMART" id="SM00034">
    <property type="entry name" value="CLECT"/>
    <property type="match status" value="1"/>
</dbReference>
<dbReference type="InterPro" id="IPR001304">
    <property type="entry name" value="C-type_lectin-like"/>
</dbReference>
<proteinExistence type="predicted"/>
<dbReference type="PROSITE" id="PS50041">
    <property type="entry name" value="C_TYPE_LECTIN_2"/>
    <property type="match status" value="1"/>
</dbReference>
<dbReference type="Gene3D" id="3.10.100.10">
    <property type="entry name" value="Mannose-Binding Protein A, subunit A"/>
    <property type="match status" value="1"/>
</dbReference>
<dbReference type="SUPFAM" id="SSF56436">
    <property type="entry name" value="C-type lectin-like"/>
    <property type="match status" value="1"/>
</dbReference>
<name>A0AAR2KI60_PYGNA</name>
<reference evidence="3 4" key="1">
    <citation type="submission" date="2020-10" db="EMBL/GenBank/DDBJ databases">
        <title>Pygocentrus nattereri (red-bellied piranha) genome, fPygNat1, primary haplotype.</title>
        <authorList>
            <person name="Myers G."/>
            <person name="Meyer A."/>
            <person name="Karagic N."/>
            <person name="Pippel M."/>
            <person name="Winkler S."/>
            <person name="Tracey A."/>
            <person name="Wood J."/>
            <person name="Formenti G."/>
            <person name="Howe K."/>
            <person name="Fedrigo O."/>
            <person name="Jarvis E.D."/>
        </authorList>
    </citation>
    <scope>NUCLEOTIDE SEQUENCE [LARGE SCALE GENOMIC DNA]</scope>
</reference>
<dbReference type="GeneTree" id="ENSGT01020000230338"/>
<evidence type="ECO:0000259" key="2">
    <source>
        <dbReference type="PROSITE" id="PS50041"/>
    </source>
</evidence>
<dbReference type="CDD" id="cd03590">
    <property type="entry name" value="CLECT_DC-SIGN_like"/>
    <property type="match status" value="1"/>
</dbReference>
<dbReference type="AlphaFoldDB" id="A0AAR2KI60"/>
<keyword evidence="4" id="KW-1185">Reference proteome</keyword>
<evidence type="ECO:0000313" key="4">
    <source>
        <dbReference type="Proteomes" id="UP001501920"/>
    </source>
</evidence>
<accession>A0AAR2KI60</accession>
<dbReference type="Pfam" id="PF00059">
    <property type="entry name" value="Lectin_C"/>
    <property type="match status" value="1"/>
</dbReference>
<feature type="domain" description="C-type lectin" evidence="2">
    <location>
        <begin position="57"/>
        <end position="173"/>
    </location>
</feature>
<dbReference type="GeneID" id="108439194"/>
<keyword evidence="1" id="KW-0430">Lectin</keyword>
<organism evidence="3 4">
    <name type="scientific">Pygocentrus nattereri</name>
    <name type="common">Red-bellied piranha</name>
    <dbReference type="NCBI Taxonomy" id="42514"/>
    <lineage>
        <taxon>Eukaryota</taxon>
        <taxon>Metazoa</taxon>
        <taxon>Chordata</taxon>
        <taxon>Craniata</taxon>
        <taxon>Vertebrata</taxon>
        <taxon>Euteleostomi</taxon>
        <taxon>Actinopterygii</taxon>
        <taxon>Neopterygii</taxon>
        <taxon>Teleostei</taxon>
        <taxon>Ostariophysi</taxon>
        <taxon>Characiformes</taxon>
        <taxon>Characoidei</taxon>
        <taxon>Pygocentrus</taxon>
    </lineage>
</organism>
<dbReference type="InterPro" id="IPR050111">
    <property type="entry name" value="C-type_lectin/snaclec_domain"/>
</dbReference>
<reference evidence="3" key="2">
    <citation type="submission" date="2025-08" db="UniProtKB">
        <authorList>
            <consortium name="Ensembl"/>
        </authorList>
    </citation>
    <scope>IDENTIFICATION</scope>
</reference>
<reference evidence="3" key="3">
    <citation type="submission" date="2025-09" db="UniProtKB">
        <authorList>
            <consortium name="Ensembl"/>
        </authorList>
    </citation>
    <scope>IDENTIFICATION</scope>
</reference>
<dbReference type="InterPro" id="IPR016186">
    <property type="entry name" value="C-type_lectin-like/link_sf"/>
</dbReference>
<dbReference type="GO" id="GO:0030246">
    <property type="term" value="F:carbohydrate binding"/>
    <property type="evidence" value="ECO:0007669"/>
    <property type="project" value="UniProtKB-KW"/>
</dbReference>
<dbReference type="InterPro" id="IPR033989">
    <property type="entry name" value="CD209-like_CTLD"/>
</dbReference>